<feature type="compositionally biased region" description="Polar residues" evidence="5">
    <location>
        <begin position="12"/>
        <end position="29"/>
    </location>
</feature>
<dbReference type="CDD" id="cd14279">
    <property type="entry name" value="CUE"/>
    <property type="match status" value="1"/>
</dbReference>
<evidence type="ECO:0000256" key="4">
    <source>
        <dbReference type="PROSITE-ProRule" id="PRU01343"/>
    </source>
</evidence>
<keyword evidence="10" id="KW-1185">Reference proteome</keyword>
<dbReference type="GO" id="GO:0043130">
    <property type="term" value="F:ubiquitin binding"/>
    <property type="evidence" value="ECO:0007669"/>
    <property type="project" value="InterPro"/>
</dbReference>
<evidence type="ECO:0000259" key="7">
    <source>
        <dbReference type="PROSITE" id="PS51471"/>
    </source>
</evidence>
<dbReference type="RefSeq" id="XP_037159201.1">
    <property type="nucleotide sequence ID" value="XM_037313913.1"/>
</dbReference>
<evidence type="ECO:0000313" key="9">
    <source>
        <dbReference type="EMBL" id="KAF6227710.1"/>
    </source>
</evidence>
<dbReference type="AlphaFoldDB" id="A0A8H6CQF2"/>
<evidence type="ECO:0000259" key="8">
    <source>
        <dbReference type="PROSITE" id="PS51999"/>
    </source>
</evidence>
<dbReference type="PROSITE" id="PS51471">
    <property type="entry name" value="FE2OG_OXY"/>
    <property type="match status" value="1"/>
</dbReference>
<accession>A0A8H6CQF2</accession>
<dbReference type="Proteomes" id="UP000578531">
    <property type="component" value="Unassembled WGS sequence"/>
</dbReference>
<dbReference type="GO" id="GO:0006307">
    <property type="term" value="P:DNA alkylation repair"/>
    <property type="evidence" value="ECO:0007669"/>
    <property type="project" value="InterPro"/>
</dbReference>
<evidence type="ECO:0000259" key="6">
    <source>
        <dbReference type="PROSITE" id="PS51140"/>
    </source>
</evidence>
<dbReference type="Pfam" id="PF13532">
    <property type="entry name" value="2OG-FeII_Oxy_2"/>
    <property type="match status" value="1"/>
</dbReference>
<sequence>MEAFISRKRPKTSPNTSGIQENPSPQSKPLPNEDEGSTDLKLATLSSLFPTVDQATLLDLLVSADGSVEAVFDSLSGKPEVGSPRKRPAASVGYQTSLSAFRRVGNAEPGSPAAKRRVLTKKGQTLHLYTPEDIAAHTPCSIIHNFLPAQEADNLLRELLEEAPTFERQTFKLFDNVVQSPHSACFYVDSLEERERQKTEYLYNGSYLEDIRQITPQMRTVSNKVQPAVNEEITKRIRTNYPDGKKLKYQSPYEWVPNAAFVNCYQGGSESVGYHCDQLTYLGPRAIIGSLSLGVAREFRVRKIVARDDEEPAASKDQRADAEGQISIHLPHNSLLVMHAEMQEEWKHSIHPSSVIDPHPIAGNKRINVTYRYYRESFHPMYTPRCKCEVATVLRCVQRKKENKGRYMWMCHAGLTPGKDGCTFFQWAEFDDDGEPPWAKI</sequence>
<keyword evidence="1" id="KW-0479">Metal-binding</keyword>
<dbReference type="PANTHER" id="PTHR31212">
    <property type="entry name" value="ALPHA-KETOGLUTARATE-DEPENDENT DIOXYGENASE ALKB HOMOLOG 3"/>
    <property type="match status" value="1"/>
</dbReference>
<evidence type="ECO:0000256" key="2">
    <source>
        <dbReference type="ARBA" id="ARBA00022771"/>
    </source>
</evidence>
<dbReference type="InterPro" id="IPR037151">
    <property type="entry name" value="AlkB-like_sf"/>
</dbReference>
<dbReference type="GeneID" id="59293677"/>
<feature type="domain" description="Fe2OG dioxygenase" evidence="7">
    <location>
        <begin position="256"/>
        <end position="375"/>
    </location>
</feature>
<keyword evidence="3" id="KW-0862">Zinc</keyword>
<feature type="region of interest" description="Disordered" evidence="5">
    <location>
        <begin position="1"/>
        <end position="37"/>
    </location>
</feature>
<comment type="caution">
    <text evidence="9">The sequence shown here is derived from an EMBL/GenBank/DDBJ whole genome shotgun (WGS) entry which is preliminary data.</text>
</comment>
<evidence type="ECO:0000256" key="3">
    <source>
        <dbReference type="ARBA" id="ARBA00022833"/>
    </source>
</evidence>
<feature type="compositionally biased region" description="Basic residues" evidence="5">
    <location>
        <begin position="1"/>
        <end position="11"/>
    </location>
</feature>
<evidence type="ECO:0000256" key="5">
    <source>
        <dbReference type="SAM" id="MobiDB-lite"/>
    </source>
</evidence>
<name>A0A8H6CQF2_9LECA</name>
<dbReference type="SUPFAM" id="SSF51197">
    <property type="entry name" value="Clavaminate synthase-like"/>
    <property type="match status" value="1"/>
</dbReference>
<dbReference type="InterPro" id="IPR005123">
    <property type="entry name" value="Oxoglu/Fe-dep_dioxygenase_dom"/>
</dbReference>
<organism evidence="9 10">
    <name type="scientific">Letharia columbiana</name>
    <dbReference type="NCBI Taxonomy" id="112416"/>
    <lineage>
        <taxon>Eukaryota</taxon>
        <taxon>Fungi</taxon>
        <taxon>Dikarya</taxon>
        <taxon>Ascomycota</taxon>
        <taxon>Pezizomycotina</taxon>
        <taxon>Lecanoromycetes</taxon>
        <taxon>OSLEUM clade</taxon>
        <taxon>Lecanoromycetidae</taxon>
        <taxon>Lecanorales</taxon>
        <taxon>Lecanorineae</taxon>
        <taxon>Parmeliaceae</taxon>
        <taxon>Letharia</taxon>
    </lineage>
</organism>
<dbReference type="Pfam" id="PF02845">
    <property type="entry name" value="CUE"/>
    <property type="match status" value="1"/>
</dbReference>
<evidence type="ECO:0000256" key="1">
    <source>
        <dbReference type="ARBA" id="ARBA00022723"/>
    </source>
</evidence>
<dbReference type="FunFam" id="2.60.120.590:FF:000010">
    <property type="entry name" value="GRF zinc finger domain protein"/>
    <property type="match status" value="1"/>
</dbReference>
<evidence type="ECO:0008006" key="11">
    <source>
        <dbReference type="Google" id="ProtNLM"/>
    </source>
</evidence>
<dbReference type="Pfam" id="PF06839">
    <property type="entry name" value="Zn_ribbon_GRF"/>
    <property type="match status" value="1"/>
</dbReference>
<reference evidence="9 10" key="1">
    <citation type="journal article" date="2020" name="Genomics">
        <title>Complete, high-quality genomes from long-read metagenomic sequencing of two wolf lichen thalli reveals enigmatic genome architecture.</title>
        <authorList>
            <person name="McKenzie S.K."/>
            <person name="Walston R.F."/>
            <person name="Allen J.L."/>
        </authorList>
    </citation>
    <scope>NUCLEOTIDE SEQUENCE [LARGE SCALE GENOMIC DNA]</scope>
    <source>
        <strain evidence="9">WasteWater2</strain>
    </source>
</reference>
<dbReference type="EMBL" id="JACCJC010000082">
    <property type="protein sequence ID" value="KAF6227710.1"/>
    <property type="molecule type" value="Genomic_DNA"/>
</dbReference>
<dbReference type="PANTHER" id="PTHR31212:SF4">
    <property type="entry name" value="ALPHA-KETOGLUTARATE-DEPENDENT DIOXYGENASE ALKB HOMOLOG 3"/>
    <property type="match status" value="1"/>
</dbReference>
<dbReference type="PROSITE" id="PS51999">
    <property type="entry name" value="ZF_GRF"/>
    <property type="match status" value="1"/>
</dbReference>
<dbReference type="GO" id="GO:0008270">
    <property type="term" value="F:zinc ion binding"/>
    <property type="evidence" value="ECO:0007669"/>
    <property type="project" value="UniProtKB-KW"/>
</dbReference>
<keyword evidence="2 4" id="KW-0863">Zinc-finger</keyword>
<feature type="domain" description="GRF-type" evidence="8">
    <location>
        <begin position="386"/>
        <end position="431"/>
    </location>
</feature>
<dbReference type="PROSITE" id="PS51140">
    <property type="entry name" value="CUE"/>
    <property type="match status" value="1"/>
</dbReference>
<gene>
    <name evidence="9" type="ORF">HO173_012040</name>
</gene>
<dbReference type="InterPro" id="IPR027450">
    <property type="entry name" value="AlkB-like"/>
</dbReference>
<dbReference type="InterPro" id="IPR032854">
    <property type="entry name" value="ALKBH3"/>
</dbReference>
<dbReference type="Gene3D" id="2.60.120.590">
    <property type="entry name" value="Alpha-ketoglutarate-dependent dioxygenase AlkB-like"/>
    <property type="match status" value="1"/>
</dbReference>
<evidence type="ECO:0000313" key="10">
    <source>
        <dbReference type="Proteomes" id="UP000578531"/>
    </source>
</evidence>
<feature type="domain" description="CUE" evidence="6">
    <location>
        <begin position="37"/>
        <end position="79"/>
    </location>
</feature>
<dbReference type="OrthoDB" id="545910at2759"/>
<protein>
    <recommendedName>
        <fullName evidence="11">Fe2OG dioxygenase domain-containing protein</fullName>
    </recommendedName>
</protein>
<dbReference type="InterPro" id="IPR003892">
    <property type="entry name" value="CUE"/>
</dbReference>
<proteinExistence type="predicted"/>
<dbReference type="GO" id="GO:0051213">
    <property type="term" value="F:dioxygenase activity"/>
    <property type="evidence" value="ECO:0007669"/>
    <property type="project" value="InterPro"/>
</dbReference>
<dbReference type="InterPro" id="IPR010666">
    <property type="entry name" value="Znf_GRF"/>
</dbReference>